<keyword evidence="4" id="KW-1003">Cell membrane</keyword>
<dbReference type="Pfam" id="PF03544">
    <property type="entry name" value="TonB_C"/>
    <property type="match status" value="1"/>
</dbReference>
<dbReference type="InterPro" id="IPR051045">
    <property type="entry name" value="TonB-dependent_transducer"/>
</dbReference>
<proteinExistence type="inferred from homology"/>
<organism evidence="12 13">
    <name type="scientific">Hymenobacter mellowenesis</name>
    <dbReference type="NCBI Taxonomy" id="3063995"/>
    <lineage>
        <taxon>Bacteria</taxon>
        <taxon>Pseudomonadati</taxon>
        <taxon>Bacteroidota</taxon>
        <taxon>Cytophagia</taxon>
        <taxon>Cytophagales</taxon>
        <taxon>Hymenobacteraceae</taxon>
        <taxon>Hymenobacter</taxon>
    </lineage>
</organism>
<evidence type="ECO:0000256" key="2">
    <source>
        <dbReference type="ARBA" id="ARBA00006555"/>
    </source>
</evidence>
<protein>
    <submittedName>
        <fullName evidence="12">Energy transducer TonB</fullName>
    </submittedName>
</protein>
<dbReference type="PANTHER" id="PTHR33446">
    <property type="entry name" value="PROTEIN TONB-RELATED"/>
    <property type="match status" value="1"/>
</dbReference>
<feature type="signal peptide" evidence="10">
    <location>
        <begin position="1"/>
        <end position="23"/>
    </location>
</feature>
<dbReference type="PANTHER" id="PTHR33446:SF2">
    <property type="entry name" value="PROTEIN TONB"/>
    <property type="match status" value="1"/>
</dbReference>
<keyword evidence="8" id="KW-1133">Transmembrane helix</keyword>
<keyword evidence="6" id="KW-0812">Transmembrane</keyword>
<evidence type="ECO:0000256" key="3">
    <source>
        <dbReference type="ARBA" id="ARBA00022448"/>
    </source>
</evidence>
<keyword evidence="5" id="KW-0997">Cell inner membrane</keyword>
<reference evidence="12" key="1">
    <citation type="submission" date="2023-07" db="EMBL/GenBank/DDBJ databases">
        <authorList>
            <person name="Kim M.K."/>
        </authorList>
    </citation>
    <scope>NUCLEOTIDE SEQUENCE</scope>
    <source>
        <strain evidence="12">M29</strain>
    </source>
</reference>
<feature type="domain" description="TonB C-terminal" evidence="11">
    <location>
        <begin position="177"/>
        <end position="268"/>
    </location>
</feature>
<dbReference type="Proteomes" id="UP001167796">
    <property type="component" value="Unassembled WGS sequence"/>
</dbReference>
<evidence type="ECO:0000256" key="8">
    <source>
        <dbReference type="ARBA" id="ARBA00022989"/>
    </source>
</evidence>
<name>A0ABT9AF85_9BACT</name>
<dbReference type="EMBL" id="JAUQSX010000008">
    <property type="protein sequence ID" value="MDO7847805.1"/>
    <property type="molecule type" value="Genomic_DNA"/>
</dbReference>
<evidence type="ECO:0000256" key="9">
    <source>
        <dbReference type="ARBA" id="ARBA00023136"/>
    </source>
</evidence>
<keyword evidence="10" id="KW-0732">Signal</keyword>
<keyword evidence="7" id="KW-0653">Protein transport</keyword>
<evidence type="ECO:0000256" key="10">
    <source>
        <dbReference type="SAM" id="SignalP"/>
    </source>
</evidence>
<keyword evidence="9" id="KW-0472">Membrane</keyword>
<comment type="subcellular location">
    <subcellularLocation>
        <location evidence="1">Cell inner membrane</location>
        <topology evidence="1">Single-pass membrane protein</topology>
        <orientation evidence="1">Periplasmic side</orientation>
    </subcellularLocation>
</comment>
<sequence length="268" mass="28741">MNRFLGAACLLAGLAIAPIIGQAQTTPAAYTGPHYPGGPDSLRALMYRSARLFGAGQTGLAVVRVELKDGREPTNFKVWGANPPELMTNKAAQGALSYLQTHMLALEPGTPDPDAKPGRVPRTFVALDFSTPLAAQPYAYADTDPVFPDFAALLRAQRNVYLERALAIPSILANLTSPKKGLSTYMQMQTKYPAEALRAQQQGAVYVYFEVAPSGAIEHAQIISSAGAALDAEVLRVVKTLPAATVPAMLQGQPVRIFYLMPLTFKIQ</sequence>
<evidence type="ECO:0000313" key="13">
    <source>
        <dbReference type="Proteomes" id="UP001167796"/>
    </source>
</evidence>
<dbReference type="NCBIfam" id="TIGR01352">
    <property type="entry name" value="tonB_Cterm"/>
    <property type="match status" value="1"/>
</dbReference>
<evidence type="ECO:0000313" key="12">
    <source>
        <dbReference type="EMBL" id="MDO7847805.1"/>
    </source>
</evidence>
<dbReference type="InterPro" id="IPR037682">
    <property type="entry name" value="TonB_C"/>
</dbReference>
<keyword evidence="3" id="KW-0813">Transport</keyword>
<feature type="chain" id="PRO_5046313525" evidence="10">
    <location>
        <begin position="24"/>
        <end position="268"/>
    </location>
</feature>
<dbReference type="PROSITE" id="PS52015">
    <property type="entry name" value="TONB_CTD"/>
    <property type="match status" value="1"/>
</dbReference>
<evidence type="ECO:0000256" key="5">
    <source>
        <dbReference type="ARBA" id="ARBA00022519"/>
    </source>
</evidence>
<evidence type="ECO:0000256" key="6">
    <source>
        <dbReference type="ARBA" id="ARBA00022692"/>
    </source>
</evidence>
<keyword evidence="13" id="KW-1185">Reference proteome</keyword>
<dbReference type="Gene3D" id="3.30.1150.10">
    <property type="match status" value="1"/>
</dbReference>
<comment type="caution">
    <text evidence="12">The sequence shown here is derived from an EMBL/GenBank/DDBJ whole genome shotgun (WGS) entry which is preliminary data.</text>
</comment>
<gene>
    <name evidence="12" type="ORF">Q5H92_15675</name>
</gene>
<dbReference type="InterPro" id="IPR006260">
    <property type="entry name" value="TonB/TolA_C"/>
</dbReference>
<dbReference type="SUPFAM" id="SSF74653">
    <property type="entry name" value="TolA/TonB C-terminal domain"/>
    <property type="match status" value="1"/>
</dbReference>
<evidence type="ECO:0000256" key="4">
    <source>
        <dbReference type="ARBA" id="ARBA00022475"/>
    </source>
</evidence>
<dbReference type="RefSeq" id="WP_305012488.1">
    <property type="nucleotide sequence ID" value="NZ_JAUQSX010000008.1"/>
</dbReference>
<evidence type="ECO:0000256" key="1">
    <source>
        <dbReference type="ARBA" id="ARBA00004383"/>
    </source>
</evidence>
<comment type="similarity">
    <text evidence="2">Belongs to the TonB family.</text>
</comment>
<accession>A0ABT9AF85</accession>
<evidence type="ECO:0000256" key="7">
    <source>
        <dbReference type="ARBA" id="ARBA00022927"/>
    </source>
</evidence>
<evidence type="ECO:0000259" key="11">
    <source>
        <dbReference type="PROSITE" id="PS52015"/>
    </source>
</evidence>